<proteinExistence type="inferred from homology"/>
<evidence type="ECO:0000256" key="2">
    <source>
        <dbReference type="SAM" id="Phobius"/>
    </source>
</evidence>
<keyword evidence="4" id="KW-1185">Reference proteome</keyword>
<accession>A0A7G6DZA3</accession>
<comment type="similarity">
    <text evidence="1">Belongs to the YggT family.</text>
</comment>
<organism evidence="3 4">
    <name type="scientific">Thermanaerosceptrum fracticalcis</name>
    <dbReference type="NCBI Taxonomy" id="1712410"/>
    <lineage>
        <taxon>Bacteria</taxon>
        <taxon>Bacillati</taxon>
        <taxon>Bacillota</taxon>
        <taxon>Clostridia</taxon>
        <taxon>Eubacteriales</taxon>
        <taxon>Peptococcaceae</taxon>
        <taxon>Thermanaerosceptrum</taxon>
    </lineage>
</organism>
<dbReference type="RefSeq" id="WP_034423904.1">
    <property type="nucleotide sequence ID" value="NZ_CP045798.1"/>
</dbReference>
<evidence type="ECO:0000313" key="3">
    <source>
        <dbReference type="EMBL" id="QNB45157.1"/>
    </source>
</evidence>
<dbReference type="GO" id="GO:0016020">
    <property type="term" value="C:membrane"/>
    <property type="evidence" value="ECO:0007669"/>
    <property type="project" value="InterPro"/>
</dbReference>
<dbReference type="PANTHER" id="PTHR33219:SF14">
    <property type="entry name" value="PROTEIN COFACTOR ASSEMBLY OF COMPLEX C SUBUNIT B CCB3, CHLOROPLASTIC-RELATED"/>
    <property type="match status" value="1"/>
</dbReference>
<keyword evidence="2" id="KW-0812">Transmembrane</keyword>
<dbReference type="OrthoDB" id="283553at2"/>
<name>A0A7G6DZA3_THEFR</name>
<dbReference type="InterPro" id="IPR003425">
    <property type="entry name" value="CCB3/YggT"/>
</dbReference>
<dbReference type="EMBL" id="CP045798">
    <property type="protein sequence ID" value="QNB45157.1"/>
    <property type="molecule type" value="Genomic_DNA"/>
</dbReference>
<dbReference type="PANTHER" id="PTHR33219">
    <property type="entry name" value="YLMG HOMOLOG PROTEIN 2, CHLOROPLASTIC"/>
    <property type="match status" value="1"/>
</dbReference>
<gene>
    <name evidence="3" type="ORF">BR63_01765</name>
</gene>
<keyword evidence="2" id="KW-1133">Transmembrane helix</keyword>
<evidence type="ECO:0000256" key="1">
    <source>
        <dbReference type="ARBA" id="ARBA00010894"/>
    </source>
</evidence>
<sequence>MTWLIPYVRIAFEVLDWLIIIRVLLSWVRHDPYNPIFRFIYEITEPVLAPFRRLMGGRMVVDFSPIVAIFVIQLVEMLVIDLLRTL</sequence>
<dbReference type="Proteomes" id="UP000515847">
    <property type="component" value="Chromosome"/>
</dbReference>
<keyword evidence="2" id="KW-0472">Membrane</keyword>
<dbReference type="AlphaFoldDB" id="A0A7G6DZA3"/>
<dbReference type="Pfam" id="PF02325">
    <property type="entry name" value="CCB3_YggT"/>
    <property type="match status" value="1"/>
</dbReference>
<protein>
    <submittedName>
        <fullName evidence="3">YggT family protein</fullName>
    </submittedName>
</protein>
<dbReference type="KEGG" id="tfr:BR63_01765"/>
<feature type="transmembrane region" description="Helical" evidence="2">
    <location>
        <begin position="63"/>
        <end position="83"/>
    </location>
</feature>
<reference evidence="3 4" key="1">
    <citation type="journal article" date="2019" name="Front. Microbiol.">
        <title>Thermoanaerosceptrum fracticalcis gen. nov. sp. nov., a Novel Fumarate-Fermenting Microorganism From a Deep Fractured Carbonate Aquifer of the US Great Basin.</title>
        <authorList>
            <person name="Hamilton-Brehm S.D."/>
            <person name="Stewart L.E."/>
            <person name="Zavarin M."/>
            <person name="Caldwell M."/>
            <person name="Lawson P.A."/>
            <person name="Onstott T.C."/>
            <person name="Grzymski J."/>
            <person name="Neveux I."/>
            <person name="Lollar B.S."/>
            <person name="Russell C.E."/>
            <person name="Moser D.P."/>
        </authorList>
    </citation>
    <scope>NUCLEOTIDE SEQUENCE [LARGE SCALE GENOMIC DNA]</scope>
    <source>
        <strain evidence="3 4">DRI-13</strain>
    </source>
</reference>
<evidence type="ECO:0000313" key="4">
    <source>
        <dbReference type="Proteomes" id="UP000515847"/>
    </source>
</evidence>